<evidence type="ECO:0000256" key="5">
    <source>
        <dbReference type="ARBA" id="ARBA00022917"/>
    </source>
</evidence>
<comment type="similarity">
    <text evidence="1">Belongs to the class-II aminoacyl-tRNA synthetase family.</text>
</comment>
<dbReference type="Pfam" id="PF03147">
    <property type="entry name" value="FDX-ACB"/>
    <property type="match status" value="1"/>
</dbReference>
<dbReference type="SMART" id="SM00896">
    <property type="entry name" value="FDX-ACB"/>
    <property type="match status" value="1"/>
</dbReference>
<keyword evidence="4" id="KW-0067">ATP-binding</keyword>
<evidence type="ECO:0000256" key="2">
    <source>
        <dbReference type="ARBA" id="ARBA00022598"/>
    </source>
</evidence>
<evidence type="ECO:0000256" key="7">
    <source>
        <dbReference type="ARBA" id="ARBA00023146"/>
    </source>
</evidence>
<keyword evidence="5" id="KW-0648">Protein biosynthesis</keyword>
<protein>
    <recommendedName>
        <fullName evidence="8">Phenylalanyl-tRNA synthetase</fullName>
    </recommendedName>
</protein>
<dbReference type="GO" id="GO:0043039">
    <property type="term" value="P:tRNA aminoacylation"/>
    <property type="evidence" value="ECO:0007669"/>
    <property type="project" value="InterPro"/>
</dbReference>
<name>K2FGJ1_9BACT</name>
<dbReference type="InterPro" id="IPR002319">
    <property type="entry name" value="Phenylalanyl-tRNA_Synthase"/>
</dbReference>
<dbReference type="InterPro" id="IPR005121">
    <property type="entry name" value="Fdx_antiC-bd"/>
</dbReference>
<dbReference type="PROSITE" id="PS51447">
    <property type="entry name" value="FDX_ACB"/>
    <property type="match status" value="1"/>
</dbReference>
<dbReference type="SUPFAM" id="SSF54991">
    <property type="entry name" value="Anticodon-binding domain of PheRS"/>
    <property type="match status" value="1"/>
</dbReference>
<accession>K2FGJ1</accession>
<dbReference type="InterPro" id="IPR006195">
    <property type="entry name" value="aa-tRNA-synth_II"/>
</dbReference>
<evidence type="ECO:0000256" key="4">
    <source>
        <dbReference type="ARBA" id="ARBA00022840"/>
    </source>
</evidence>
<dbReference type="Gene3D" id="3.30.930.10">
    <property type="entry name" value="Bira Bifunctional Protein, Domain 2"/>
    <property type="match status" value="1"/>
</dbReference>
<dbReference type="InterPro" id="IPR036690">
    <property type="entry name" value="Fdx_antiC-bd_sf"/>
</dbReference>
<evidence type="ECO:0000259" key="10">
    <source>
        <dbReference type="PROSITE" id="PS51447"/>
    </source>
</evidence>
<organism evidence="11">
    <name type="scientific">uncultured bacterium</name>
    <name type="common">gcode 4</name>
    <dbReference type="NCBI Taxonomy" id="1234023"/>
    <lineage>
        <taxon>Bacteria</taxon>
        <taxon>environmental samples</taxon>
    </lineage>
</organism>
<dbReference type="Gene3D" id="3.30.70.380">
    <property type="entry name" value="Ferrodoxin-fold anticodon-binding domain"/>
    <property type="match status" value="1"/>
</dbReference>
<dbReference type="GO" id="GO:0005524">
    <property type="term" value="F:ATP binding"/>
    <property type="evidence" value="ECO:0007669"/>
    <property type="project" value="UniProtKB-KW"/>
</dbReference>
<evidence type="ECO:0000313" key="11">
    <source>
        <dbReference type="EMBL" id="EKE30261.1"/>
    </source>
</evidence>
<keyword evidence="6" id="KW-0809">Transit peptide</keyword>
<dbReference type="GO" id="GO:0004812">
    <property type="term" value="F:aminoacyl-tRNA ligase activity"/>
    <property type="evidence" value="ECO:0007669"/>
    <property type="project" value="UniProtKB-KW"/>
</dbReference>
<dbReference type="PROSITE" id="PS50862">
    <property type="entry name" value="AA_TRNA_LIGASE_II"/>
    <property type="match status" value="1"/>
</dbReference>
<dbReference type="EMBL" id="AMFJ01000016">
    <property type="protein sequence ID" value="EKE30261.1"/>
    <property type="molecule type" value="Genomic_DNA"/>
</dbReference>
<dbReference type="Pfam" id="PF01409">
    <property type="entry name" value="tRNA-synt_2d"/>
    <property type="match status" value="1"/>
</dbReference>
<keyword evidence="7" id="KW-0030">Aminoacyl-tRNA synthetase</keyword>
<comment type="caution">
    <text evidence="11">The sequence shown here is derived from an EMBL/GenBank/DDBJ whole genome shotgun (WGS) entry which is preliminary data.</text>
</comment>
<keyword evidence="2" id="KW-0436">Ligase</keyword>
<gene>
    <name evidence="11" type="ORF">ACD_2C00016G0012</name>
</gene>
<dbReference type="GO" id="GO:0006412">
    <property type="term" value="P:translation"/>
    <property type="evidence" value="ECO:0007669"/>
    <property type="project" value="UniProtKB-KW"/>
</dbReference>
<evidence type="ECO:0000256" key="8">
    <source>
        <dbReference type="ARBA" id="ARBA00031194"/>
    </source>
</evidence>
<dbReference type="GO" id="GO:0000049">
    <property type="term" value="F:tRNA binding"/>
    <property type="evidence" value="ECO:0007669"/>
    <property type="project" value="InterPro"/>
</dbReference>
<dbReference type="SUPFAM" id="SSF55681">
    <property type="entry name" value="Class II aaRS and biotin synthetases"/>
    <property type="match status" value="1"/>
</dbReference>
<feature type="domain" description="FDX-ACB" evidence="10">
    <location>
        <begin position="338"/>
        <end position="454"/>
    </location>
</feature>
<keyword evidence="3" id="KW-0547">Nucleotide-binding</keyword>
<reference evidence="11" key="1">
    <citation type="journal article" date="2012" name="Science">
        <title>Fermentation, hydrogen, and sulfur metabolism in multiple uncultivated bacterial phyla.</title>
        <authorList>
            <person name="Wrighton K.C."/>
            <person name="Thomas B.C."/>
            <person name="Sharon I."/>
            <person name="Miller C.S."/>
            <person name="Castelle C.J."/>
            <person name="VerBerkmoes N.C."/>
            <person name="Wilkins M.J."/>
            <person name="Hettich R.L."/>
            <person name="Lipton M.S."/>
            <person name="Williams K.H."/>
            <person name="Long P.E."/>
            <person name="Banfield J.F."/>
        </authorList>
    </citation>
    <scope>NUCLEOTIDE SEQUENCE [LARGE SCALE GENOMIC DNA]</scope>
</reference>
<dbReference type="AlphaFoldDB" id="K2FGJ1"/>
<evidence type="ECO:0000256" key="1">
    <source>
        <dbReference type="ARBA" id="ARBA00008226"/>
    </source>
</evidence>
<evidence type="ECO:0000259" key="9">
    <source>
        <dbReference type="PROSITE" id="PS50862"/>
    </source>
</evidence>
<feature type="domain" description="Aminoacyl-transfer RNA synthetases class-II family profile" evidence="9">
    <location>
        <begin position="94"/>
        <end position="352"/>
    </location>
</feature>
<evidence type="ECO:0000256" key="6">
    <source>
        <dbReference type="ARBA" id="ARBA00022946"/>
    </source>
</evidence>
<proteinExistence type="inferred from homology"/>
<sequence length="454" mass="54733">MSNTGHLTHQAITPAAAESTDCAQFPSIGPNVESILENNKSFMNLLENDKKWLEYVSEKLKDESLSLTERAYFSRILRVYDMPNLTLVENHPIKMLIDSIIGSPFYESFDKVDTPQIVAEFETFDLFNFPVDHVARRPSDSYFISKSDNRAESILLRPHTSVMWYHYLVKWGWIEKLEKEWEVKALSWWKVYRVDELDKTHHECFHQIDWLRITSKEKEIINQDTLKEVLWNTIKALFWDDMEYRFNEDSFPYTTDSLEIEVMYKWKWLEVTWAWVVHPTVLEKLWLDPEKYNGWAFGFWIERLVMALKQIPDIRIFWSQDKRITKQWWSFDQYKEVSSFPPVYKDISMVVPKEKFVKDLEEEKKSWELELTKNTESDFFAITWVIRDVWGDLIEEVKITDIYENDKKFWETNKSLTLKIVFRSIERTLTNEEINVMYFEIRDRIEKNLGYELR</sequence>
<dbReference type="InterPro" id="IPR045864">
    <property type="entry name" value="aa-tRNA-synth_II/BPL/LPL"/>
</dbReference>
<evidence type="ECO:0000256" key="3">
    <source>
        <dbReference type="ARBA" id="ARBA00022741"/>
    </source>
</evidence>